<comment type="cofactor">
    <cofactor evidence="1 10">
        <name>Zn(2+)</name>
        <dbReference type="ChEBI" id="CHEBI:29105"/>
    </cofactor>
</comment>
<dbReference type="GO" id="GO:0046034">
    <property type="term" value="P:ATP metabolic process"/>
    <property type="evidence" value="ECO:0007669"/>
    <property type="project" value="Ensembl"/>
</dbReference>
<dbReference type="PIRSF" id="PIRSF001251">
    <property type="entry name" value="AMP_deaminase_met"/>
    <property type="match status" value="1"/>
</dbReference>
<dbReference type="GO" id="GO:0097009">
    <property type="term" value="P:energy homeostasis"/>
    <property type="evidence" value="ECO:0007669"/>
    <property type="project" value="Ensembl"/>
</dbReference>
<evidence type="ECO:0000313" key="11">
    <source>
        <dbReference type="Ensembl" id="ENSUMAP00000018406"/>
    </source>
</evidence>
<dbReference type="GO" id="GO:0032264">
    <property type="term" value="P:IMP salvage"/>
    <property type="evidence" value="ECO:0007669"/>
    <property type="project" value="UniProtKB-UniPathway"/>
</dbReference>
<dbReference type="SUPFAM" id="SSF51556">
    <property type="entry name" value="Metallo-dependent hydrolases"/>
    <property type="match status" value="1"/>
</dbReference>
<dbReference type="InterPro" id="IPR006329">
    <property type="entry name" value="AMPD"/>
</dbReference>
<dbReference type="UniPathway" id="UPA00591">
    <property type="reaction ID" value="UER00663"/>
</dbReference>
<dbReference type="Ensembl" id="ENSUMAT00000021769.1">
    <property type="protein sequence ID" value="ENSUMAP00000018406.1"/>
    <property type="gene ID" value="ENSUMAG00000013494.1"/>
</dbReference>
<evidence type="ECO:0000256" key="10">
    <source>
        <dbReference type="PIRNR" id="PIRNR001251"/>
    </source>
</evidence>
<sequence length="764" mass="86373">MASNPSGPGNPKAKYPFKKRVSLQASSAVPEARGGLGAPPLQAARGLPGPAPCLKHFPLDLRTSMDGKCKEIAEELFSRSLAESELRSAPYEFPEESPIEQLEERRQRLERQISQDVKLEPDILLRAKQDFLKTDSALDLQLYKEQGEGQGDRGLRERDVVLEREFQRVTISGEEKCGVPFTDLLDAAKSVVRALFIREKYMALSLQSFCPTTRRYLQQLAEKPLETRTYEQGPDTPVSADAPVHPPALEQHPYEYCEPSTMPGDLGLGLRMVQGVVHVYTRPTGMACSPHPPSPYLPVNVLMALIINGPIKSFCYRRLQYLSSKFQMHVLLNEMKELAAQKKVPHRDFYNIRKVDTHIHASSCMNQKHLLRFIKRAMKRHLEEIVHVEQGREQTLREVFESMNLTAYDLSVDTLDMHADRNTFHRFDKFNAKYNPIGESVLREIFIKTDNRVSGKYFAHIIKEVMSDLEESKYQNAELRLSIYGRSRDEWDKLACWAVKHRVHSPNVRWLVQVPRNVGAGFKGTAPASCPPGMVGPPPPQLSPLSRSGRGSPWFHSWSAQPGPPSVVRKQRGFHTFVLRPHCGEAGPIHHLVSAFMLAENISHGLLLRKPQLGPLHAPLSNNSLFLSYHRNPLPEYLSRGLMVSLSTDDPLQFHFTKEPLMEEYSIATQVWKLSSCDMCELARNSVLMSGFSHKVKSHWLGPNYTKEGPEGNDIRRTNVPDIRVGYRYETLCQELALITQAVQSEMLETIPEESGLTTSPGPQ</sequence>
<accession>A0A452UC62</accession>
<evidence type="ECO:0000256" key="8">
    <source>
        <dbReference type="ARBA" id="ARBA00022833"/>
    </source>
</evidence>
<comment type="pathway">
    <text evidence="2">Purine metabolism; IMP biosynthesis via salvage pathway; IMP from AMP: step 1/1.</text>
</comment>
<dbReference type="GO" id="GO:0042632">
    <property type="term" value="P:cholesterol homeostasis"/>
    <property type="evidence" value="ECO:0007669"/>
    <property type="project" value="Ensembl"/>
</dbReference>
<dbReference type="PANTHER" id="PTHR11359">
    <property type="entry name" value="AMP DEAMINASE"/>
    <property type="match status" value="1"/>
</dbReference>
<evidence type="ECO:0000256" key="2">
    <source>
        <dbReference type="ARBA" id="ARBA00004955"/>
    </source>
</evidence>
<dbReference type="Gene3D" id="3.20.20.140">
    <property type="entry name" value="Metal-dependent hydrolases"/>
    <property type="match status" value="2"/>
</dbReference>
<dbReference type="GeneTree" id="ENSGT00950000183011"/>
<dbReference type="InterPro" id="IPR006650">
    <property type="entry name" value="A/AMP_deam_AS"/>
</dbReference>
<dbReference type="FunFam" id="4.10.800.20:FF:000001">
    <property type="entry name" value="AMP deaminase"/>
    <property type="match status" value="1"/>
</dbReference>
<dbReference type="Gene3D" id="4.10.800.20">
    <property type="match status" value="1"/>
</dbReference>
<dbReference type="GO" id="GO:0046039">
    <property type="term" value="P:GTP metabolic process"/>
    <property type="evidence" value="ECO:0007669"/>
    <property type="project" value="Ensembl"/>
</dbReference>
<evidence type="ECO:0000256" key="3">
    <source>
        <dbReference type="ARBA" id="ARBA00006676"/>
    </source>
</evidence>
<dbReference type="OMA" id="CENIAHG"/>
<evidence type="ECO:0000256" key="7">
    <source>
        <dbReference type="ARBA" id="ARBA00022801"/>
    </source>
</evidence>
<name>A0A452UC62_URSMA</name>
<organism evidence="11">
    <name type="scientific">Ursus maritimus</name>
    <name type="common">Polar bear</name>
    <name type="synonym">Thalarctos maritimus</name>
    <dbReference type="NCBI Taxonomy" id="29073"/>
    <lineage>
        <taxon>Eukaryota</taxon>
        <taxon>Metazoa</taxon>
        <taxon>Chordata</taxon>
        <taxon>Craniata</taxon>
        <taxon>Vertebrata</taxon>
        <taxon>Euteleostomi</taxon>
        <taxon>Mammalia</taxon>
        <taxon>Eutheria</taxon>
        <taxon>Laurasiatheria</taxon>
        <taxon>Carnivora</taxon>
        <taxon>Caniformia</taxon>
        <taxon>Ursidae</taxon>
        <taxon>Ursus</taxon>
    </lineage>
</organism>
<evidence type="ECO:0000256" key="4">
    <source>
        <dbReference type="ARBA" id="ARBA00011881"/>
    </source>
</evidence>
<dbReference type="GO" id="GO:0046033">
    <property type="term" value="P:AMP metabolic process"/>
    <property type="evidence" value="ECO:0007669"/>
    <property type="project" value="Ensembl"/>
</dbReference>
<evidence type="ECO:0000256" key="5">
    <source>
        <dbReference type="ARBA" id="ARBA00012775"/>
    </source>
</evidence>
<protein>
    <recommendedName>
        <fullName evidence="5 10">AMP deaminase</fullName>
        <ecNumber evidence="5 10">3.5.4.6</ecNumber>
    </recommendedName>
</protein>
<reference evidence="11" key="1">
    <citation type="submission" date="2019-03" db="UniProtKB">
        <authorList>
            <consortium name="Ensembl"/>
        </authorList>
    </citation>
    <scope>IDENTIFICATION</scope>
</reference>
<keyword evidence="8" id="KW-0862">Zinc</keyword>
<gene>
    <name evidence="11" type="primary">AMPD2</name>
</gene>
<dbReference type="Pfam" id="PF19326">
    <property type="entry name" value="AMP_deaminase"/>
    <property type="match status" value="2"/>
</dbReference>
<keyword evidence="6 10" id="KW-0479">Metal-binding</keyword>
<dbReference type="AlphaFoldDB" id="A0A452UC62"/>
<comment type="similarity">
    <text evidence="3 10">Belongs to the metallo-dependent hydrolases superfamily. Adenosine and AMP deaminases family.</text>
</comment>
<evidence type="ECO:0000256" key="6">
    <source>
        <dbReference type="ARBA" id="ARBA00022723"/>
    </source>
</evidence>
<dbReference type="GO" id="GO:0046872">
    <property type="term" value="F:metal ion binding"/>
    <property type="evidence" value="ECO:0007669"/>
    <property type="project" value="UniProtKB-KW"/>
</dbReference>
<dbReference type="GO" id="GO:0005829">
    <property type="term" value="C:cytosol"/>
    <property type="evidence" value="ECO:0007669"/>
    <property type="project" value="Ensembl"/>
</dbReference>
<dbReference type="InterPro" id="IPR032466">
    <property type="entry name" value="Metal_Hydrolase"/>
</dbReference>
<dbReference type="EC" id="3.5.4.6" evidence="5 10"/>
<proteinExistence type="inferred from homology"/>
<dbReference type="GO" id="GO:0003876">
    <property type="term" value="F:AMP deaminase activity"/>
    <property type="evidence" value="ECO:0007669"/>
    <property type="project" value="UniProtKB-EC"/>
</dbReference>
<comment type="subunit">
    <text evidence="4">Homotetramer.</text>
</comment>
<evidence type="ECO:0000256" key="9">
    <source>
        <dbReference type="ARBA" id="ARBA00023080"/>
    </source>
</evidence>
<comment type="catalytic activity">
    <reaction evidence="10">
        <text>AMP + H2O + H(+) = IMP + NH4(+)</text>
        <dbReference type="Rhea" id="RHEA:14777"/>
        <dbReference type="ChEBI" id="CHEBI:15377"/>
        <dbReference type="ChEBI" id="CHEBI:15378"/>
        <dbReference type="ChEBI" id="CHEBI:28938"/>
        <dbReference type="ChEBI" id="CHEBI:58053"/>
        <dbReference type="ChEBI" id="CHEBI:456215"/>
        <dbReference type="EC" id="3.5.4.6"/>
    </reaction>
</comment>
<keyword evidence="7 10" id="KW-0378">Hydrolase</keyword>
<dbReference type="PROSITE" id="PS00485">
    <property type="entry name" value="A_DEAMINASE"/>
    <property type="match status" value="1"/>
</dbReference>
<keyword evidence="9" id="KW-0546">Nucleotide metabolism</keyword>
<dbReference type="GO" id="GO:0052652">
    <property type="term" value="P:cyclic purine nucleotide metabolic process"/>
    <property type="evidence" value="ECO:0007669"/>
    <property type="project" value="Ensembl"/>
</dbReference>
<dbReference type="GO" id="GO:0072015">
    <property type="term" value="P:podocyte development"/>
    <property type="evidence" value="ECO:0007669"/>
    <property type="project" value="Ensembl"/>
</dbReference>
<evidence type="ECO:0000256" key="1">
    <source>
        <dbReference type="ARBA" id="ARBA00001947"/>
    </source>
</evidence>
<dbReference type="PANTHER" id="PTHR11359:SF3">
    <property type="entry name" value="AMP DEAMINASE 2"/>
    <property type="match status" value="1"/>
</dbReference>